<evidence type="ECO:0000313" key="2">
    <source>
        <dbReference type="EMBL" id="CAH3040203.1"/>
    </source>
</evidence>
<name>A0AAU9VYY7_9CNID</name>
<organism evidence="2 3">
    <name type="scientific">Pocillopora meandrina</name>
    <dbReference type="NCBI Taxonomy" id="46732"/>
    <lineage>
        <taxon>Eukaryota</taxon>
        <taxon>Metazoa</taxon>
        <taxon>Cnidaria</taxon>
        <taxon>Anthozoa</taxon>
        <taxon>Hexacorallia</taxon>
        <taxon>Scleractinia</taxon>
        <taxon>Astrocoeniina</taxon>
        <taxon>Pocilloporidae</taxon>
        <taxon>Pocillopora</taxon>
    </lineage>
</organism>
<feature type="region of interest" description="Disordered" evidence="1">
    <location>
        <begin position="497"/>
        <end position="527"/>
    </location>
</feature>
<proteinExistence type="predicted"/>
<evidence type="ECO:0008006" key="4">
    <source>
        <dbReference type="Google" id="ProtNLM"/>
    </source>
</evidence>
<dbReference type="EMBL" id="CALNXJ010000005">
    <property type="protein sequence ID" value="CAH3040203.1"/>
    <property type="molecule type" value="Genomic_DNA"/>
</dbReference>
<dbReference type="AlphaFoldDB" id="A0AAU9VYY7"/>
<dbReference type="Proteomes" id="UP001159428">
    <property type="component" value="Unassembled WGS sequence"/>
</dbReference>
<protein>
    <recommendedName>
        <fullName evidence="4">Ubiquitin-like domain-containing protein</fullName>
    </recommendedName>
</protein>
<evidence type="ECO:0000256" key="1">
    <source>
        <dbReference type="SAM" id="MobiDB-lite"/>
    </source>
</evidence>
<gene>
    <name evidence="2" type="ORF">PMEA_00025822</name>
</gene>
<dbReference type="CDD" id="cd17039">
    <property type="entry name" value="Ubl_ubiquitin_like"/>
    <property type="match status" value="1"/>
</dbReference>
<reference evidence="2 3" key="1">
    <citation type="submission" date="2022-05" db="EMBL/GenBank/DDBJ databases">
        <authorList>
            <consortium name="Genoscope - CEA"/>
            <person name="William W."/>
        </authorList>
    </citation>
    <scope>NUCLEOTIDE SEQUENCE [LARGE SCALE GENOMIC DNA]</scope>
</reference>
<sequence length="612" mass="69037">MDQLESDILPFPLNDEHSSCETEKLELSLRNYEAKTNCVKTDAQILEHFDGMESESIVTSVNLEQESSKPTNSCKKGEFQVEQTEENIQAANKQGSSEGTVLCQITEKAKILASRGPQQRTVETMAEPTSFSLGTGHELVPNERIDPPSQPTENLSALSNCYSRAGYSVLVSNGSLCESTPEMGLVEMENGTAFHIKVQNNNYYAVEVDVTFSGKFLGVWTLEAQQSYPLVIEGSSWESGKLKYFSKSNETEYGMLDSNGKIELEFKPEAMVLIAKHSRLQKRHEVLLTDFKLATVKDLREEINRTLWDQLGCITCLIKGGEVLDEWKFIRSYSLKNGDIIEVLTSEEPILIESSFRDPFTLWVDPHHDSTESVRGKVASKMNVKDLSFLLDEKHIARRGPLTKIFLQSRKPVLKAIKARDLRINVTVHLPSEEAKRVRISQFATVDELMRDLNIPTSGALLRVNDEEIQDCTGLKELLDLGIKNGSEVTVTFPTEGRSVSSYRNPSHESTQEEWADSESHSPSSHNFDCSAEFNPLQYIPEEMYGISGHFNNLEWIGEDKSFCGCYQLDTRRKRFTKDKLKSVTLVVQLCSKRSVTQMLHSYEPPVHFDST</sequence>
<keyword evidence="3" id="KW-1185">Reference proteome</keyword>
<accession>A0AAU9VYY7</accession>
<evidence type="ECO:0000313" key="3">
    <source>
        <dbReference type="Proteomes" id="UP001159428"/>
    </source>
</evidence>
<comment type="caution">
    <text evidence="2">The sequence shown here is derived from an EMBL/GenBank/DDBJ whole genome shotgun (WGS) entry which is preliminary data.</text>
</comment>